<feature type="domain" description="4-O-methyl-glucuronoyl methylesterase-like" evidence="4">
    <location>
        <begin position="176"/>
        <end position="361"/>
    </location>
</feature>
<sequence>MLNIIPILAAMKKILFFSLVTLSLRLSAQEVFNYDELKVGNLPLPAVLTPAVKNAADWQRNRRPEILRLFTTQMYGVFPGKPPHMHTQVQLVDSNALGGKAISKQVRLFLAAGDQAPFMDILLFLPKESKKPVPVFIGCNFLGNHTVSGENNILVKKVAHPVALGFQERRWEVARLIENGYALATYHYGDLEADSTDGWKTGIRTTLQQELKTAPDAWAALSVWGWGLSRLLDYLETEKAVDAKRVIATGHSRLGKAALWAVANDPRFAAVISNNSGEGGAALSTRWYGETIERINTRFPYWFTDAYKQYNKKPETLPFDQHMLLALIAPRPLYVASATEDLWTDPKGEFLAARAAGPVYALFKYEGVGVSEMPAPDHPVGKRIRYHVRTGKHDILWYDWEQYIKFANEELP</sequence>
<dbReference type="STRING" id="536979.SAMN04488055_1733"/>
<proteinExistence type="predicted"/>
<dbReference type="Pfam" id="PF22244">
    <property type="entry name" value="GCE_fung"/>
    <property type="match status" value="1"/>
</dbReference>
<accession>A0A1N6ENU2</accession>
<keyword evidence="6" id="KW-1185">Reference proteome</keyword>
<keyword evidence="1" id="KW-0719">Serine esterase</keyword>
<reference evidence="5 6" key="1">
    <citation type="submission" date="2016-11" db="EMBL/GenBank/DDBJ databases">
        <authorList>
            <person name="Jaros S."/>
            <person name="Januszkiewicz K."/>
            <person name="Wedrychowicz H."/>
        </authorList>
    </citation>
    <scope>NUCLEOTIDE SEQUENCE [LARGE SCALE GENOMIC DNA]</scope>
    <source>
        <strain evidence="5 6">DSM 24787</strain>
    </source>
</reference>
<dbReference type="SUPFAM" id="SSF53474">
    <property type="entry name" value="alpha/beta-Hydrolases"/>
    <property type="match status" value="1"/>
</dbReference>
<evidence type="ECO:0000256" key="2">
    <source>
        <dbReference type="ARBA" id="ARBA00022729"/>
    </source>
</evidence>
<dbReference type="Proteomes" id="UP000185003">
    <property type="component" value="Unassembled WGS sequence"/>
</dbReference>
<dbReference type="InterPro" id="IPR029058">
    <property type="entry name" value="AB_hydrolase_fold"/>
</dbReference>
<name>A0A1N6ENU2_9BACT</name>
<evidence type="ECO:0000313" key="5">
    <source>
        <dbReference type="EMBL" id="SIN84637.1"/>
    </source>
</evidence>
<dbReference type="InterPro" id="IPR054579">
    <property type="entry name" value="GCE-like_dom"/>
</dbReference>
<evidence type="ECO:0000313" key="6">
    <source>
        <dbReference type="Proteomes" id="UP000185003"/>
    </source>
</evidence>
<keyword evidence="3" id="KW-0378">Hydrolase</keyword>
<dbReference type="Gene3D" id="3.40.50.1820">
    <property type="entry name" value="alpha/beta hydrolase"/>
    <property type="match status" value="1"/>
</dbReference>
<evidence type="ECO:0000256" key="3">
    <source>
        <dbReference type="ARBA" id="ARBA00022801"/>
    </source>
</evidence>
<dbReference type="GO" id="GO:0052689">
    <property type="term" value="F:carboxylic ester hydrolase activity"/>
    <property type="evidence" value="ECO:0007669"/>
    <property type="project" value="UniProtKB-KW"/>
</dbReference>
<dbReference type="AlphaFoldDB" id="A0A1N6ENU2"/>
<keyword evidence="2" id="KW-0732">Signal</keyword>
<dbReference type="EMBL" id="FSRA01000001">
    <property type="protein sequence ID" value="SIN84637.1"/>
    <property type="molecule type" value="Genomic_DNA"/>
</dbReference>
<evidence type="ECO:0000259" key="4">
    <source>
        <dbReference type="Pfam" id="PF22244"/>
    </source>
</evidence>
<protein>
    <recommendedName>
        <fullName evidence="4">4-O-methyl-glucuronoyl methylesterase-like domain-containing protein</fullName>
    </recommendedName>
</protein>
<organism evidence="5 6">
    <name type="scientific">Chitinophaga niabensis</name>
    <dbReference type="NCBI Taxonomy" id="536979"/>
    <lineage>
        <taxon>Bacteria</taxon>
        <taxon>Pseudomonadati</taxon>
        <taxon>Bacteroidota</taxon>
        <taxon>Chitinophagia</taxon>
        <taxon>Chitinophagales</taxon>
        <taxon>Chitinophagaceae</taxon>
        <taxon>Chitinophaga</taxon>
    </lineage>
</organism>
<evidence type="ECO:0000256" key="1">
    <source>
        <dbReference type="ARBA" id="ARBA00022487"/>
    </source>
</evidence>
<gene>
    <name evidence="5" type="ORF">SAMN04488055_1733</name>
</gene>